<dbReference type="InterPro" id="IPR022453">
    <property type="entry name" value="Znf_MqsA-type"/>
</dbReference>
<reference evidence="1 2" key="1">
    <citation type="submission" date="2016-11" db="EMBL/GenBank/DDBJ databases">
        <authorList>
            <person name="Jaros S."/>
            <person name="Januszkiewicz K."/>
            <person name="Wedrychowicz H."/>
        </authorList>
    </citation>
    <scope>NUCLEOTIDE SEQUENCE [LARGE SCALE GENOMIC DNA]</scope>
    <source>
        <strain evidence="1 2">DSM 15480</strain>
    </source>
</reference>
<dbReference type="CDD" id="cd12870">
    <property type="entry name" value="MqsA"/>
    <property type="match status" value="1"/>
</dbReference>
<protein>
    <submittedName>
        <fullName evidence="1">YgiT-type zinc finger domain-containing protein</fullName>
    </submittedName>
</protein>
<dbReference type="AlphaFoldDB" id="A0A1M6VGH3"/>
<dbReference type="RefSeq" id="WP_073113046.1">
    <property type="nucleotide sequence ID" value="NZ_FQZY01000089.1"/>
</dbReference>
<dbReference type="Gene3D" id="3.10.20.860">
    <property type="match status" value="1"/>
</dbReference>
<accession>A0A1M6VGH3</accession>
<evidence type="ECO:0000313" key="1">
    <source>
        <dbReference type="EMBL" id="SHK80376.1"/>
    </source>
</evidence>
<dbReference type="EMBL" id="FQZY01000089">
    <property type="protein sequence ID" value="SHK80376.1"/>
    <property type="molecule type" value="Genomic_DNA"/>
</dbReference>
<proteinExistence type="predicted"/>
<organism evidence="1 2">
    <name type="scientific">Hespellia stercorisuis DSM 15480</name>
    <dbReference type="NCBI Taxonomy" id="1121950"/>
    <lineage>
        <taxon>Bacteria</taxon>
        <taxon>Bacillati</taxon>
        <taxon>Bacillota</taxon>
        <taxon>Clostridia</taxon>
        <taxon>Lachnospirales</taxon>
        <taxon>Lachnospiraceae</taxon>
        <taxon>Hespellia</taxon>
    </lineage>
</organism>
<keyword evidence="2" id="KW-1185">Reference proteome</keyword>
<dbReference type="STRING" id="1121950.SAMN02745243_03758"/>
<dbReference type="NCBIfam" id="TIGR03831">
    <property type="entry name" value="YgiT_finger"/>
    <property type="match status" value="1"/>
</dbReference>
<dbReference type="OrthoDB" id="9812340at2"/>
<sequence>MTCFICKGNLEQSTTTYMTDYNGCYIIIKNVPCTKCTQCGEEYLNGVTLEKIEKILGKFKSILTEIAIVDFDKAA</sequence>
<evidence type="ECO:0000313" key="2">
    <source>
        <dbReference type="Proteomes" id="UP000184301"/>
    </source>
</evidence>
<dbReference type="Proteomes" id="UP000184301">
    <property type="component" value="Unassembled WGS sequence"/>
</dbReference>
<gene>
    <name evidence="1" type="ORF">SAMN02745243_03758</name>
</gene>
<name>A0A1M6VGH3_9FIRM</name>